<accession>A0A8J8P8T3</accession>
<sequence length="1035" mass="115998">MNLQKDDSSYNYGMKPFVYSVKKNDQEGTNNWDRGCDNIEYYKNNLKTKLRESAPDYEYDESSIPYYVYEDVESQMMFMNTLSFTYTFEYDEDIVFFSYFQPYTHTDLLDYLYSITKKYPTDYLKSNYRVQKLCNTLEGNTCHLITITDNIQNESQSMSLTLPQPPGKEPKQVIYLTARVHPGESNSSFMIQGCIEFLLHQTNKEAQQLREQFVFKIVPMLNPDGVIRGNYRCNTLGVDLNRRWQNPSKVLHPTIYFSKQLAKNLSKDGQIILYCDMHGHSRKRNVFMYGCVSVQSDLLQHRNNNLIKLIPYMLGQKNKFFQFNDCKFANEKEKESTARLVMFREFSVLNSYTLESTFYAMYNKENFRKKRDVENEQQIRGEDLIQVGADLCLTVAHILQSKILRKKFLQQQDTGAVALGNQASNANAQGIQPPPALNQSMNQGQPVEKESKTGRDSINGQAPIKDISQSLQIKQNTNPNGYSSYYSQPINLQNVVQGPLDPIQPQYSMPPATDQAGLSLFYPNANISLKKRSQRLLVPAVAQKDQTNAQQLNDQSTNNFQTQKRKSSFKVNTQMPQQAGQNSIGHATVSGGTQFQFSQMTPGAQNTKIAIKQSIMKQNIIEPPTQVNAILVNQFVHLSRGAKATHQELFKVHNHNQIKGLVSAIGKNSAPASSNGAPVVSPEKRNIIQLVTQSQSLNTRALVYNNQQQQPPAQMKAHSVRGNVPQSQITQSLSNNMPLSALLSGSILPNGLFNPQQVITPQQLEQLLMGQANNQIVLMSMPQGDGKLPQISQKQGGKGKQSLNESLEAGEGDTPAKRGATSTPLKILELSLQSTPAPKSSNQIQMVQSLNSQANTASKAQESQPQVLKQTVLVFNASQSGVSTQSIEQLASNQSASVPRMTNPIIQRALEQQNNQYFQNLNNLAVGNLQVQASTLFSKKQGGGVQGQNAANYSQSVGGNQRRLNSNNRHPGNKGGGESILKQDDNDSEERKSQESRLAFQLFKKEGQPARVCSLTITSFFREALQVTKNKRTPY</sequence>
<evidence type="ECO:0000256" key="4">
    <source>
        <dbReference type="SAM" id="MobiDB-lite"/>
    </source>
</evidence>
<feature type="region of interest" description="Disordered" evidence="4">
    <location>
        <begin position="783"/>
        <end position="821"/>
    </location>
</feature>
<dbReference type="OrthoDB" id="10253041at2759"/>
<evidence type="ECO:0000313" key="7">
    <source>
        <dbReference type="Proteomes" id="UP000785679"/>
    </source>
</evidence>
<dbReference type="InterPro" id="IPR050821">
    <property type="entry name" value="Cytosolic_carboxypeptidase"/>
</dbReference>
<keyword evidence="7" id="KW-1185">Reference proteome</keyword>
<dbReference type="PANTHER" id="PTHR12756:SF11">
    <property type="entry name" value="CYTOSOLIC CARBOXYPEPTIDASE 1"/>
    <property type="match status" value="1"/>
</dbReference>
<dbReference type="InterPro" id="IPR000834">
    <property type="entry name" value="Peptidase_M14"/>
</dbReference>
<dbReference type="PROSITE" id="PS52035">
    <property type="entry name" value="PEPTIDASE_M14"/>
    <property type="match status" value="1"/>
</dbReference>
<dbReference type="SUPFAM" id="SSF53187">
    <property type="entry name" value="Zn-dependent exopeptidases"/>
    <property type="match status" value="1"/>
</dbReference>
<evidence type="ECO:0000313" key="6">
    <source>
        <dbReference type="EMBL" id="TNV87611.1"/>
    </source>
</evidence>
<dbReference type="GO" id="GO:0004181">
    <property type="term" value="F:metallocarboxypeptidase activity"/>
    <property type="evidence" value="ECO:0007669"/>
    <property type="project" value="InterPro"/>
</dbReference>
<feature type="active site" description="Proton donor/acceptor" evidence="3">
    <location>
        <position position="355"/>
    </location>
</feature>
<evidence type="ECO:0000256" key="3">
    <source>
        <dbReference type="PROSITE-ProRule" id="PRU01379"/>
    </source>
</evidence>
<feature type="compositionally biased region" description="Polar residues" evidence="4">
    <location>
        <begin position="547"/>
        <end position="562"/>
    </location>
</feature>
<evidence type="ECO:0000256" key="2">
    <source>
        <dbReference type="ARBA" id="ARBA00005988"/>
    </source>
</evidence>
<dbReference type="GO" id="GO:0006508">
    <property type="term" value="P:proteolysis"/>
    <property type="evidence" value="ECO:0007669"/>
    <property type="project" value="InterPro"/>
</dbReference>
<dbReference type="EMBL" id="RRYP01000320">
    <property type="protein sequence ID" value="TNV87611.1"/>
    <property type="molecule type" value="Genomic_DNA"/>
</dbReference>
<organism evidence="6 7">
    <name type="scientific">Halteria grandinella</name>
    <dbReference type="NCBI Taxonomy" id="5974"/>
    <lineage>
        <taxon>Eukaryota</taxon>
        <taxon>Sar</taxon>
        <taxon>Alveolata</taxon>
        <taxon>Ciliophora</taxon>
        <taxon>Intramacronucleata</taxon>
        <taxon>Spirotrichea</taxon>
        <taxon>Stichotrichia</taxon>
        <taxon>Sporadotrichida</taxon>
        <taxon>Halteriidae</taxon>
        <taxon>Halteria</taxon>
    </lineage>
</organism>
<gene>
    <name evidence="6" type="ORF">FGO68_gene5364</name>
</gene>
<comment type="caution">
    <text evidence="6">The sequence shown here is derived from an EMBL/GenBank/DDBJ whole genome shotgun (WGS) entry which is preliminary data.</text>
</comment>
<feature type="compositionally biased region" description="Polar residues" evidence="4">
    <location>
        <begin position="467"/>
        <end position="485"/>
    </location>
</feature>
<dbReference type="AlphaFoldDB" id="A0A8J8P8T3"/>
<proteinExistence type="inferred from homology"/>
<dbReference type="Pfam" id="PF00246">
    <property type="entry name" value="Peptidase_M14"/>
    <property type="match status" value="1"/>
</dbReference>
<comment type="cofactor">
    <cofactor evidence="1">
        <name>Zn(2+)</name>
        <dbReference type="ChEBI" id="CHEBI:29105"/>
    </cofactor>
</comment>
<comment type="similarity">
    <text evidence="2 3">Belongs to the peptidase M14 family.</text>
</comment>
<dbReference type="GO" id="GO:0008270">
    <property type="term" value="F:zinc ion binding"/>
    <property type="evidence" value="ECO:0007669"/>
    <property type="project" value="InterPro"/>
</dbReference>
<feature type="compositionally biased region" description="Basic and acidic residues" evidence="4">
    <location>
        <begin position="981"/>
        <end position="993"/>
    </location>
</feature>
<feature type="domain" description="Peptidase M14" evidence="5">
    <location>
        <begin position="101"/>
        <end position="391"/>
    </location>
</feature>
<dbReference type="Gene3D" id="3.40.630.10">
    <property type="entry name" value="Zn peptidases"/>
    <property type="match status" value="1"/>
</dbReference>
<reference evidence="6" key="1">
    <citation type="submission" date="2019-06" db="EMBL/GenBank/DDBJ databases">
        <authorList>
            <person name="Zheng W."/>
        </authorList>
    </citation>
    <scope>NUCLEOTIDE SEQUENCE</scope>
    <source>
        <strain evidence="6">QDHG01</strain>
    </source>
</reference>
<protein>
    <recommendedName>
        <fullName evidence="5">Peptidase M14 domain-containing protein</fullName>
    </recommendedName>
</protein>
<evidence type="ECO:0000259" key="5">
    <source>
        <dbReference type="PROSITE" id="PS52035"/>
    </source>
</evidence>
<feature type="compositionally biased region" description="Polar residues" evidence="4">
    <location>
        <begin position="949"/>
        <end position="970"/>
    </location>
</feature>
<feature type="region of interest" description="Disordered" evidence="4">
    <location>
        <begin position="547"/>
        <end position="567"/>
    </location>
</feature>
<feature type="region of interest" description="Disordered" evidence="4">
    <location>
        <begin position="940"/>
        <end position="993"/>
    </location>
</feature>
<dbReference type="Proteomes" id="UP000785679">
    <property type="component" value="Unassembled WGS sequence"/>
</dbReference>
<evidence type="ECO:0000256" key="1">
    <source>
        <dbReference type="ARBA" id="ARBA00001947"/>
    </source>
</evidence>
<feature type="region of interest" description="Disordered" evidence="4">
    <location>
        <begin position="426"/>
        <end position="485"/>
    </location>
</feature>
<name>A0A8J8P8T3_HALGN</name>
<dbReference type="PANTHER" id="PTHR12756">
    <property type="entry name" value="CYTOSOLIC CARBOXYPEPTIDASE"/>
    <property type="match status" value="1"/>
</dbReference>